<name>A0AC60Q2I5_IXOPE</name>
<keyword evidence="2" id="KW-1185">Reference proteome</keyword>
<dbReference type="EMBL" id="JABSTQ010009650">
    <property type="protein sequence ID" value="KAG0427226.1"/>
    <property type="molecule type" value="Genomic_DNA"/>
</dbReference>
<protein>
    <submittedName>
        <fullName evidence="1">Uncharacterized protein</fullName>
    </submittedName>
</protein>
<proteinExistence type="predicted"/>
<sequence length="535" mass="60351">MTNTISVTVYDERHLASLLQLTHLETGSGRVDVQVYRTATLEFPRGVVHLTPDIPPANLLEGLRADYHEIVLARPLGSNGTYLLTFQGQGVPRRIRAWHEIIQVKPYRPSTVVCNNRHGLGHKSDICTEDKRCQSCDGLLTEGHRCETVKCRNCGSQNHVATSRDCPERKKDLAKDQHELHLFFLQHTRRGRAILQLLRQDVSTLPKLSRPITPWEIADVASSPPVPRNMGLDQPERRRDYAQKYLTVVTTKLEDPKTPPPSSWSRETKTSGTPEDAEAHAFLHALQHVTQSLNSPVKTVDIYTDAQEAMRRCRKHDPNSPTTRPKTLRPLYTGSPAMPEYRATRPLTGVDSVPSTSANSGKTGPKKQGERRDRTPYDPEDAMSKVRQHLMKRLLASLPREPDPIPLGRYSRKKMVLLLRITTGRAWELSAGKIGRNRPPMSAAVRRPPRPSRSRCNASIHWNSTRSVPTNLHHLVWECGHFTDERKRALCLLPPASRPSSLEGWARPEEDSARIALILDSLLLYLENTGLESTF</sequence>
<evidence type="ECO:0000313" key="1">
    <source>
        <dbReference type="EMBL" id="KAG0427226.1"/>
    </source>
</evidence>
<evidence type="ECO:0000313" key="2">
    <source>
        <dbReference type="Proteomes" id="UP000805193"/>
    </source>
</evidence>
<gene>
    <name evidence="1" type="ORF">HPB47_025733</name>
</gene>
<organism evidence="1 2">
    <name type="scientific">Ixodes persulcatus</name>
    <name type="common">Taiga tick</name>
    <dbReference type="NCBI Taxonomy" id="34615"/>
    <lineage>
        <taxon>Eukaryota</taxon>
        <taxon>Metazoa</taxon>
        <taxon>Ecdysozoa</taxon>
        <taxon>Arthropoda</taxon>
        <taxon>Chelicerata</taxon>
        <taxon>Arachnida</taxon>
        <taxon>Acari</taxon>
        <taxon>Parasitiformes</taxon>
        <taxon>Ixodida</taxon>
        <taxon>Ixodoidea</taxon>
        <taxon>Ixodidae</taxon>
        <taxon>Ixodinae</taxon>
        <taxon>Ixodes</taxon>
    </lineage>
</organism>
<dbReference type="Proteomes" id="UP000805193">
    <property type="component" value="Unassembled WGS sequence"/>
</dbReference>
<comment type="caution">
    <text evidence="1">The sequence shown here is derived from an EMBL/GenBank/DDBJ whole genome shotgun (WGS) entry which is preliminary data.</text>
</comment>
<reference evidence="1 2" key="1">
    <citation type="journal article" date="2020" name="Cell">
        <title>Large-Scale Comparative Analyses of Tick Genomes Elucidate Their Genetic Diversity and Vector Capacities.</title>
        <authorList>
            <consortium name="Tick Genome and Microbiome Consortium (TIGMIC)"/>
            <person name="Jia N."/>
            <person name="Wang J."/>
            <person name="Shi W."/>
            <person name="Du L."/>
            <person name="Sun Y."/>
            <person name="Zhan W."/>
            <person name="Jiang J.F."/>
            <person name="Wang Q."/>
            <person name="Zhang B."/>
            <person name="Ji P."/>
            <person name="Bell-Sakyi L."/>
            <person name="Cui X.M."/>
            <person name="Yuan T.T."/>
            <person name="Jiang B.G."/>
            <person name="Yang W.F."/>
            <person name="Lam T.T."/>
            <person name="Chang Q.C."/>
            <person name="Ding S.J."/>
            <person name="Wang X.J."/>
            <person name="Zhu J.G."/>
            <person name="Ruan X.D."/>
            <person name="Zhao L."/>
            <person name="Wei J.T."/>
            <person name="Ye R.Z."/>
            <person name="Que T.C."/>
            <person name="Du C.H."/>
            <person name="Zhou Y.H."/>
            <person name="Cheng J.X."/>
            <person name="Dai P.F."/>
            <person name="Guo W.B."/>
            <person name="Han X.H."/>
            <person name="Huang E.J."/>
            <person name="Li L.F."/>
            <person name="Wei W."/>
            <person name="Gao Y.C."/>
            <person name="Liu J.Z."/>
            <person name="Shao H.Z."/>
            <person name="Wang X."/>
            <person name="Wang C.C."/>
            <person name="Yang T.C."/>
            <person name="Huo Q.B."/>
            <person name="Li W."/>
            <person name="Chen H.Y."/>
            <person name="Chen S.E."/>
            <person name="Zhou L.G."/>
            <person name="Ni X.B."/>
            <person name="Tian J.H."/>
            <person name="Sheng Y."/>
            <person name="Liu T."/>
            <person name="Pan Y.S."/>
            <person name="Xia L.Y."/>
            <person name="Li J."/>
            <person name="Zhao F."/>
            <person name="Cao W.C."/>
        </authorList>
    </citation>
    <scope>NUCLEOTIDE SEQUENCE [LARGE SCALE GENOMIC DNA]</scope>
    <source>
        <strain evidence="1">Iper-2018</strain>
    </source>
</reference>
<accession>A0AC60Q2I5</accession>